<evidence type="ECO:0000256" key="1">
    <source>
        <dbReference type="SAM" id="MobiDB-lite"/>
    </source>
</evidence>
<proteinExistence type="predicted"/>
<dbReference type="SUPFAM" id="SSF54001">
    <property type="entry name" value="Cysteine proteinases"/>
    <property type="match status" value="1"/>
</dbReference>
<keyword evidence="4" id="KW-0808">Transferase</keyword>
<feature type="region of interest" description="Disordered" evidence="1">
    <location>
        <begin position="156"/>
        <end position="190"/>
    </location>
</feature>
<feature type="compositionally biased region" description="Pro residues" evidence="1">
    <location>
        <begin position="73"/>
        <end position="86"/>
    </location>
</feature>
<dbReference type="AlphaFoldDB" id="A0A7J6T663"/>
<feature type="compositionally biased region" description="Basic and acidic residues" evidence="1">
    <location>
        <begin position="102"/>
        <end position="116"/>
    </location>
</feature>
<organism evidence="4 5">
    <name type="scientific">Perkinsus olseni</name>
    <name type="common">Perkinsus atlanticus</name>
    <dbReference type="NCBI Taxonomy" id="32597"/>
    <lineage>
        <taxon>Eukaryota</taxon>
        <taxon>Sar</taxon>
        <taxon>Alveolata</taxon>
        <taxon>Perkinsozoa</taxon>
        <taxon>Perkinsea</taxon>
        <taxon>Perkinsida</taxon>
        <taxon>Perkinsidae</taxon>
        <taxon>Perkinsus</taxon>
    </lineage>
</organism>
<dbReference type="GO" id="GO:0016301">
    <property type="term" value="F:kinase activity"/>
    <property type="evidence" value="ECO:0007669"/>
    <property type="project" value="UniProtKB-KW"/>
</dbReference>
<evidence type="ECO:0000256" key="2">
    <source>
        <dbReference type="SAM" id="Phobius"/>
    </source>
</evidence>
<evidence type="ECO:0000313" key="5">
    <source>
        <dbReference type="Proteomes" id="UP000574390"/>
    </source>
</evidence>
<dbReference type="EMBL" id="JABANM010009722">
    <property type="protein sequence ID" value="KAF4740471.1"/>
    <property type="molecule type" value="Genomic_DNA"/>
</dbReference>
<dbReference type="InterPro" id="IPR001394">
    <property type="entry name" value="Peptidase_C19_UCH"/>
</dbReference>
<feature type="transmembrane region" description="Helical" evidence="2">
    <location>
        <begin position="12"/>
        <end position="31"/>
    </location>
</feature>
<dbReference type="Pfam" id="PF00443">
    <property type="entry name" value="UCH"/>
    <property type="match status" value="1"/>
</dbReference>
<keyword evidence="2" id="KW-0472">Membrane</keyword>
<dbReference type="GO" id="GO:0016579">
    <property type="term" value="P:protein deubiquitination"/>
    <property type="evidence" value="ECO:0007669"/>
    <property type="project" value="InterPro"/>
</dbReference>
<gene>
    <name evidence="4" type="primary">ADCK2_1</name>
    <name evidence="4" type="ORF">FOZ62_003280</name>
</gene>
<evidence type="ECO:0000259" key="3">
    <source>
        <dbReference type="Pfam" id="PF00443"/>
    </source>
</evidence>
<feature type="non-terminal residue" evidence="4">
    <location>
        <position position="226"/>
    </location>
</feature>
<feature type="compositionally biased region" description="Low complexity" evidence="1">
    <location>
        <begin position="87"/>
        <end position="96"/>
    </location>
</feature>
<accession>A0A7J6T663</accession>
<feature type="compositionally biased region" description="Low complexity" evidence="1">
    <location>
        <begin position="173"/>
        <end position="190"/>
    </location>
</feature>
<dbReference type="GO" id="GO:0004843">
    <property type="term" value="F:cysteine-type deubiquitinase activity"/>
    <property type="evidence" value="ECO:0007669"/>
    <property type="project" value="InterPro"/>
</dbReference>
<dbReference type="Gene3D" id="3.90.70.10">
    <property type="entry name" value="Cysteine proteinases"/>
    <property type="match status" value="1"/>
</dbReference>
<dbReference type="InterPro" id="IPR038765">
    <property type="entry name" value="Papain-like_cys_pep_sf"/>
</dbReference>
<feature type="domain" description="Peptidase C19 ubiquitin carboxyl-terminal hydrolase" evidence="3">
    <location>
        <begin position="22"/>
        <end position="72"/>
    </location>
</feature>
<protein>
    <submittedName>
        <fullName evidence="4">AarF domain containing kinase 2</fullName>
    </submittedName>
</protein>
<keyword evidence="2" id="KW-1133">Transmembrane helix</keyword>
<feature type="region of interest" description="Disordered" evidence="1">
    <location>
        <begin position="73"/>
        <end position="116"/>
    </location>
</feature>
<keyword evidence="2" id="KW-0812">Transmembrane</keyword>
<keyword evidence="4" id="KW-0418">Kinase</keyword>
<name>A0A7J6T663_PEROL</name>
<reference evidence="4 5" key="1">
    <citation type="submission" date="2020-04" db="EMBL/GenBank/DDBJ databases">
        <title>Perkinsus olseni comparative genomics.</title>
        <authorList>
            <person name="Bogema D.R."/>
        </authorList>
    </citation>
    <scope>NUCLEOTIDE SEQUENCE [LARGE SCALE GENOMIC DNA]</scope>
    <source>
        <strain evidence="4">ATCC PRA-205</strain>
    </source>
</reference>
<sequence length="226" mass="23689">RHVTETMHTMTQVVVVVVVVVSVPFPGILNIPATCLAGGKKHPQAEKTYTLLGVVSRSGLGATSGHYWAFSRPAPPCPTPPPPPPSASTTTTKPCPNQLHTANEDQSSRTIGRDDGATAPATAAVVDNGDIYPLASSSSASSSTHWWHFDDETVTELDPADSVPESSPPHPSKTPSSSSSSSSPSDDDSLSLSLNADHNWCLLVYADVTASINMLPTTLDPAYPHV</sequence>
<comment type="caution">
    <text evidence="4">The sequence shown here is derived from an EMBL/GenBank/DDBJ whole genome shotgun (WGS) entry which is preliminary data.</text>
</comment>
<evidence type="ECO:0000313" key="4">
    <source>
        <dbReference type="EMBL" id="KAF4740471.1"/>
    </source>
</evidence>
<dbReference type="Proteomes" id="UP000574390">
    <property type="component" value="Unassembled WGS sequence"/>
</dbReference>